<dbReference type="EMBL" id="NHTK01004668">
    <property type="protein sequence ID" value="PPQ85631.1"/>
    <property type="molecule type" value="Genomic_DNA"/>
</dbReference>
<dbReference type="InParanoid" id="A0A409X4E4"/>
<evidence type="ECO:0000313" key="3">
    <source>
        <dbReference type="Proteomes" id="UP000284842"/>
    </source>
</evidence>
<evidence type="ECO:0000256" key="1">
    <source>
        <dbReference type="SAM" id="MobiDB-lite"/>
    </source>
</evidence>
<evidence type="ECO:0000313" key="2">
    <source>
        <dbReference type="EMBL" id="PPQ85631.1"/>
    </source>
</evidence>
<dbReference type="AlphaFoldDB" id="A0A409X4E4"/>
<organism evidence="2 3">
    <name type="scientific">Panaeolus cyanescens</name>
    <dbReference type="NCBI Taxonomy" id="181874"/>
    <lineage>
        <taxon>Eukaryota</taxon>
        <taxon>Fungi</taxon>
        <taxon>Dikarya</taxon>
        <taxon>Basidiomycota</taxon>
        <taxon>Agaricomycotina</taxon>
        <taxon>Agaricomycetes</taxon>
        <taxon>Agaricomycetidae</taxon>
        <taxon>Agaricales</taxon>
        <taxon>Agaricineae</taxon>
        <taxon>Galeropsidaceae</taxon>
        <taxon>Panaeolus</taxon>
    </lineage>
</organism>
<gene>
    <name evidence="2" type="ORF">CVT24_012666</name>
</gene>
<feature type="non-terminal residue" evidence="2">
    <location>
        <position position="1"/>
    </location>
</feature>
<accession>A0A409X4E4</accession>
<reference evidence="2 3" key="1">
    <citation type="journal article" date="2018" name="Evol. Lett.">
        <title>Horizontal gene cluster transfer increased hallucinogenic mushroom diversity.</title>
        <authorList>
            <person name="Reynolds H.T."/>
            <person name="Vijayakumar V."/>
            <person name="Gluck-Thaler E."/>
            <person name="Korotkin H.B."/>
            <person name="Matheny P.B."/>
            <person name="Slot J.C."/>
        </authorList>
    </citation>
    <scope>NUCLEOTIDE SEQUENCE [LARGE SCALE GENOMIC DNA]</scope>
    <source>
        <strain evidence="2 3">2629</strain>
    </source>
</reference>
<comment type="caution">
    <text evidence="2">The sequence shown here is derived from an EMBL/GenBank/DDBJ whole genome shotgun (WGS) entry which is preliminary data.</text>
</comment>
<sequence>WPDFVDIIFRLIVNSAIGFYNLKERNAGKEGKALSDPSQRSSVGANDPPTSYPVKVFQAAPTSGSLPEPRVQ</sequence>
<feature type="region of interest" description="Disordered" evidence="1">
    <location>
        <begin position="28"/>
        <end position="72"/>
    </location>
</feature>
<protein>
    <submittedName>
        <fullName evidence="2">Uncharacterized protein</fullName>
    </submittedName>
</protein>
<name>A0A409X4E4_9AGAR</name>
<keyword evidence="3" id="KW-1185">Reference proteome</keyword>
<proteinExistence type="predicted"/>
<dbReference type="Proteomes" id="UP000284842">
    <property type="component" value="Unassembled WGS sequence"/>
</dbReference>